<protein>
    <submittedName>
        <fullName evidence="1">Uncharacterized protein</fullName>
    </submittedName>
</protein>
<organism evidence="1 2">
    <name type="scientific">Basidiobolus ranarum</name>
    <dbReference type="NCBI Taxonomy" id="34480"/>
    <lineage>
        <taxon>Eukaryota</taxon>
        <taxon>Fungi</taxon>
        <taxon>Fungi incertae sedis</taxon>
        <taxon>Zoopagomycota</taxon>
        <taxon>Entomophthoromycotina</taxon>
        <taxon>Basidiobolomycetes</taxon>
        <taxon>Basidiobolales</taxon>
        <taxon>Basidiobolaceae</taxon>
        <taxon>Basidiobolus</taxon>
    </lineage>
</organism>
<comment type="caution">
    <text evidence="1">The sequence shown here is derived from an EMBL/GenBank/DDBJ whole genome shotgun (WGS) entry which is preliminary data.</text>
</comment>
<name>A0ABR2VS42_9FUNG</name>
<accession>A0ABR2VS42</accession>
<evidence type="ECO:0000313" key="1">
    <source>
        <dbReference type="EMBL" id="KAK9696105.1"/>
    </source>
</evidence>
<sequence length="145" mass="16243">MPLRSYLQYRYFERDTIITRKAAIDAILGKARKFTSNLKMGYDSLLLATGIDLDSSTVELGANTGDEVLSAQLQAIEEPKDEIGFGEDKSKIITTYVAFTKEVKEKMSLKLSINTENGVTVETSKVVALLAQKPTLRQHEYGREY</sequence>
<dbReference type="EMBL" id="JASJQH010008003">
    <property type="protein sequence ID" value="KAK9696105.1"/>
    <property type="molecule type" value="Genomic_DNA"/>
</dbReference>
<dbReference type="Proteomes" id="UP001479436">
    <property type="component" value="Unassembled WGS sequence"/>
</dbReference>
<reference evidence="1 2" key="1">
    <citation type="submission" date="2023-04" db="EMBL/GenBank/DDBJ databases">
        <title>Genome of Basidiobolus ranarum AG-B5.</title>
        <authorList>
            <person name="Stajich J.E."/>
            <person name="Carter-House D."/>
            <person name="Gryganskyi A."/>
        </authorList>
    </citation>
    <scope>NUCLEOTIDE SEQUENCE [LARGE SCALE GENOMIC DNA]</scope>
    <source>
        <strain evidence="1 2">AG-B5</strain>
    </source>
</reference>
<keyword evidence="2" id="KW-1185">Reference proteome</keyword>
<proteinExistence type="predicted"/>
<evidence type="ECO:0000313" key="2">
    <source>
        <dbReference type="Proteomes" id="UP001479436"/>
    </source>
</evidence>
<gene>
    <name evidence="1" type="ORF">K7432_012634</name>
</gene>